<gene>
    <name evidence="4" type="ORF">Salat_1225900</name>
</gene>
<evidence type="ECO:0000256" key="2">
    <source>
        <dbReference type="ARBA" id="ARBA00022734"/>
    </source>
</evidence>
<protein>
    <submittedName>
        <fullName evidence="4">Agglutinin</fullName>
    </submittedName>
</protein>
<comment type="similarity">
    <text evidence="1">Belongs to the jacalin lectin family.</text>
</comment>
<accession>A0AAE1YG50</accession>
<dbReference type="PROSITE" id="PS51752">
    <property type="entry name" value="JACALIN_LECTIN"/>
    <property type="match status" value="1"/>
</dbReference>
<feature type="domain" description="Jacalin-type lectin" evidence="3">
    <location>
        <begin position="157"/>
        <end position="310"/>
    </location>
</feature>
<evidence type="ECO:0000313" key="5">
    <source>
        <dbReference type="Proteomes" id="UP001293254"/>
    </source>
</evidence>
<dbReference type="GO" id="GO:0030246">
    <property type="term" value="F:carbohydrate binding"/>
    <property type="evidence" value="ECO:0007669"/>
    <property type="project" value="UniProtKB-KW"/>
</dbReference>
<dbReference type="CDD" id="cd09612">
    <property type="entry name" value="Jacalin"/>
    <property type="match status" value="1"/>
</dbReference>
<dbReference type="Proteomes" id="UP001293254">
    <property type="component" value="Unassembled WGS sequence"/>
</dbReference>
<evidence type="ECO:0000313" key="4">
    <source>
        <dbReference type="EMBL" id="KAK4429256.1"/>
    </source>
</evidence>
<keyword evidence="5" id="KW-1185">Reference proteome</keyword>
<name>A0AAE1YG50_9LAMI</name>
<dbReference type="InterPro" id="IPR001229">
    <property type="entry name" value="Jacalin-like_lectin_dom"/>
</dbReference>
<dbReference type="AlphaFoldDB" id="A0AAE1YG50"/>
<sequence>MAENEIICEREIRINGWFFGGGDESQKWSYKPKDGIIRRIIVACGSRHISSICFVDGSMEYSPVFGATASDDDLTTQININHPAEEEYYDDNYYDEPFACQMEGGKVVGFHGRASSIRLESLGVYVKAICSVCVPAQINPCAETQRQVAGIFNDTVPRYPGPWGGCGGKQWDDGVFSAVKGIHLHFTSAFTTGIHGIQFEYLGGDGRSIWSARHGAKSQKVVKIEIDGDDEFLIGLAGFYGRMNGCKGLDDGGIEVIKSLTFYTNKGSYGPYGDGNGNYFTSMACGNGKVVGFRGSSGTHLNAIGLHLQYV</sequence>
<proteinExistence type="inferred from homology"/>
<dbReference type="InterPro" id="IPR036404">
    <property type="entry name" value="Jacalin-like_lectin_dom_sf"/>
</dbReference>
<evidence type="ECO:0000259" key="3">
    <source>
        <dbReference type="PROSITE" id="PS51752"/>
    </source>
</evidence>
<organism evidence="4 5">
    <name type="scientific">Sesamum alatum</name>
    <dbReference type="NCBI Taxonomy" id="300844"/>
    <lineage>
        <taxon>Eukaryota</taxon>
        <taxon>Viridiplantae</taxon>
        <taxon>Streptophyta</taxon>
        <taxon>Embryophyta</taxon>
        <taxon>Tracheophyta</taxon>
        <taxon>Spermatophyta</taxon>
        <taxon>Magnoliopsida</taxon>
        <taxon>eudicotyledons</taxon>
        <taxon>Gunneridae</taxon>
        <taxon>Pentapetalae</taxon>
        <taxon>asterids</taxon>
        <taxon>lamiids</taxon>
        <taxon>Lamiales</taxon>
        <taxon>Pedaliaceae</taxon>
        <taxon>Sesamum</taxon>
    </lineage>
</organism>
<dbReference type="SUPFAM" id="SSF51101">
    <property type="entry name" value="Mannose-binding lectins"/>
    <property type="match status" value="2"/>
</dbReference>
<dbReference type="InterPro" id="IPR033734">
    <property type="entry name" value="Jacalin-like_lectin_dom_plant"/>
</dbReference>
<reference evidence="4" key="2">
    <citation type="journal article" date="2024" name="Plant">
        <title>Genomic evolution and insights into agronomic trait innovations of Sesamum species.</title>
        <authorList>
            <person name="Miao H."/>
            <person name="Wang L."/>
            <person name="Qu L."/>
            <person name="Liu H."/>
            <person name="Sun Y."/>
            <person name="Le M."/>
            <person name="Wang Q."/>
            <person name="Wei S."/>
            <person name="Zheng Y."/>
            <person name="Lin W."/>
            <person name="Duan Y."/>
            <person name="Cao H."/>
            <person name="Xiong S."/>
            <person name="Wang X."/>
            <person name="Wei L."/>
            <person name="Li C."/>
            <person name="Ma Q."/>
            <person name="Ju M."/>
            <person name="Zhao R."/>
            <person name="Li G."/>
            <person name="Mu C."/>
            <person name="Tian Q."/>
            <person name="Mei H."/>
            <person name="Zhang T."/>
            <person name="Gao T."/>
            <person name="Zhang H."/>
        </authorList>
    </citation>
    <scope>NUCLEOTIDE SEQUENCE</scope>
    <source>
        <strain evidence="4">3651</strain>
    </source>
</reference>
<dbReference type="Gene3D" id="2.100.10.30">
    <property type="entry name" value="Jacalin-like lectin domain"/>
    <property type="match status" value="2"/>
</dbReference>
<dbReference type="PANTHER" id="PTHR47293:SF68">
    <property type="entry name" value="JACALIN-RELATED LECTIN 3"/>
    <property type="match status" value="1"/>
</dbReference>
<comment type="caution">
    <text evidence="4">The sequence shown here is derived from an EMBL/GenBank/DDBJ whole genome shotgun (WGS) entry which is preliminary data.</text>
</comment>
<evidence type="ECO:0000256" key="1">
    <source>
        <dbReference type="ARBA" id="ARBA00006568"/>
    </source>
</evidence>
<dbReference type="PANTHER" id="PTHR47293">
    <property type="entry name" value="JACALIN-RELATED LECTIN 3"/>
    <property type="match status" value="1"/>
</dbReference>
<dbReference type="EMBL" id="JACGWO010000004">
    <property type="protein sequence ID" value="KAK4429256.1"/>
    <property type="molecule type" value="Genomic_DNA"/>
</dbReference>
<keyword evidence="2" id="KW-0430">Lectin</keyword>
<dbReference type="SMART" id="SM00915">
    <property type="entry name" value="Jacalin"/>
    <property type="match status" value="1"/>
</dbReference>
<reference evidence="4" key="1">
    <citation type="submission" date="2020-06" db="EMBL/GenBank/DDBJ databases">
        <authorList>
            <person name="Li T."/>
            <person name="Hu X."/>
            <person name="Zhang T."/>
            <person name="Song X."/>
            <person name="Zhang H."/>
            <person name="Dai N."/>
            <person name="Sheng W."/>
            <person name="Hou X."/>
            <person name="Wei L."/>
        </authorList>
    </citation>
    <scope>NUCLEOTIDE SEQUENCE</scope>
    <source>
        <strain evidence="4">3651</strain>
        <tissue evidence="4">Leaf</tissue>
    </source>
</reference>
<dbReference type="Pfam" id="PF01419">
    <property type="entry name" value="Jacalin"/>
    <property type="match status" value="1"/>
</dbReference>